<gene>
    <name evidence="3" type="ORF">ECRASSUSDP1_LOCUS18056</name>
</gene>
<accession>A0AAD2D1D9</accession>
<proteinExistence type="predicted"/>
<evidence type="ECO:0000313" key="3">
    <source>
        <dbReference type="EMBL" id="CAI2376685.1"/>
    </source>
</evidence>
<reference evidence="3" key="1">
    <citation type="submission" date="2023-07" db="EMBL/GenBank/DDBJ databases">
        <authorList>
            <consortium name="AG Swart"/>
            <person name="Singh M."/>
            <person name="Singh A."/>
            <person name="Seah K."/>
            <person name="Emmerich C."/>
        </authorList>
    </citation>
    <scope>NUCLEOTIDE SEQUENCE</scope>
    <source>
        <strain evidence="3">DP1</strain>
    </source>
</reference>
<evidence type="ECO:0000256" key="2">
    <source>
        <dbReference type="SAM" id="MobiDB-lite"/>
    </source>
</evidence>
<dbReference type="EMBL" id="CAMPGE010018250">
    <property type="protein sequence ID" value="CAI2376685.1"/>
    <property type="molecule type" value="Genomic_DNA"/>
</dbReference>
<keyword evidence="1" id="KW-0175">Coiled coil</keyword>
<organism evidence="3 4">
    <name type="scientific">Euplotes crassus</name>
    <dbReference type="NCBI Taxonomy" id="5936"/>
    <lineage>
        <taxon>Eukaryota</taxon>
        <taxon>Sar</taxon>
        <taxon>Alveolata</taxon>
        <taxon>Ciliophora</taxon>
        <taxon>Intramacronucleata</taxon>
        <taxon>Spirotrichea</taxon>
        <taxon>Hypotrichia</taxon>
        <taxon>Euplotida</taxon>
        <taxon>Euplotidae</taxon>
        <taxon>Moneuplotes</taxon>
    </lineage>
</organism>
<dbReference type="Proteomes" id="UP001295684">
    <property type="component" value="Unassembled WGS sequence"/>
</dbReference>
<feature type="compositionally biased region" description="Basic and acidic residues" evidence="2">
    <location>
        <begin position="849"/>
        <end position="859"/>
    </location>
</feature>
<comment type="caution">
    <text evidence="3">The sequence shown here is derived from an EMBL/GenBank/DDBJ whole genome shotgun (WGS) entry which is preliminary data.</text>
</comment>
<evidence type="ECO:0000313" key="4">
    <source>
        <dbReference type="Proteomes" id="UP001295684"/>
    </source>
</evidence>
<feature type="compositionally biased region" description="Basic and acidic residues" evidence="2">
    <location>
        <begin position="877"/>
        <end position="888"/>
    </location>
</feature>
<feature type="compositionally biased region" description="Basic residues" evidence="2">
    <location>
        <begin position="889"/>
        <end position="903"/>
    </location>
</feature>
<protein>
    <submittedName>
        <fullName evidence="3">Uncharacterized protein</fullName>
    </submittedName>
</protein>
<keyword evidence="4" id="KW-1185">Reference proteome</keyword>
<feature type="region of interest" description="Disordered" evidence="2">
    <location>
        <begin position="56"/>
        <end position="94"/>
    </location>
</feature>
<feature type="coiled-coil region" evidence="1">
    <location>
        <begin position="194"/>
        <end position="271"/>
    </location>
</feature>
<feature type="region of interest" description="Disordered" evidence="2">
    <location>
        <begin position="112"/>
        <end position="131"/>
    </location>
</feature>
<feature type="compositionally biased region" description="Acidic residues" evidence="2">
    <location>
        <begin position="860"/>
        <end position="876"/>
    </location>
</feature>
<name>A0AAD2D1D9_EUPCR</name>
<feature type="compositionally biased region" description="Polar residues" evidence="2">
    <location>
        <begin position="113"/>
        <end position="124"/>
    </location>
</feature>
<evidence type="ECO:0000256" key="1">
    <source>
        <dbReference type="SAM" id="Coils"/>
    </source>
</evidence>
<sequence length="903" mass="103077">MDSNQLLSRRIKAMTSGHKRSFKCLNQNNAFATYMQAQRRFKPSFDFQGFKKTNKFLTGKPKSSRRKMRTKSRDNSNAAVSSQKSFRGTYKNPTLNNDNTVDSFDIADPAVSHTFSNNPSLSKRPSTKKTSRIRLSTTNFKIDAEARNRLLSTRLLKKNSSRGKKQRMIQQQSDLLSGEAFSLKLQYQSVREENTRLRSQLKARDRKLADANEKIQELAMKYSVDRNPRHRSPGAKADQTRGTVAALQKKVAELESKVAQLEQTLKTKDNETKVKASCVLSAHQSTKASHNLTSKALHEETKLTKPRARDFVLVNSCEQCTVNAIRAVHQSFSEQIITALKKLPSEVSSSEVSPIFEQFLSKSKVLSLLSSKKGSLISQHLLDTQGKPASKATVIANYNNTVKQVKGYTSSDFKQVIHEIEQYDAKEHKSELLNILQIFASKSGVAPDLLLSTISGCRINVDKQCLVAYFMNKSGSVEVINPRVLEEFCTNKAINTPKANKFQKPRTSLKVGQIDLIQDQDDAGVDKNSLKYKLRKAIITYFNKRLSERIQKFSRGQTMFEDSSGEGTLTSEEIMRKFFFNLAELLREKKTPLISIIKKHVFDSIYFQKEVQLIYVDDFFKSLRDFGMSYTQRQKDEVTSNMNIQDLSGKFLLEVIDNILNNLGVKKGLPVSTKAMNYESLDLKSIRIINRILKYISSEISSKHNGMMDKPRNSIGSDEVAAFLYQQLKPLIKQVEVIDANGNPTDIEYVESGDLAKLLREQYVYLEKKDLRTAKMVKFKSRIITEMELHGSLQLLVCISPNSALEKVMVKKLMALITQAWHNPYILAIGAIRRPDPKDEQEDEVAQVIDEKCKPRDLSDNEEEDFEEFDLSDIDERDDKKKERDRKMWEKRKNRKSTKKLNF</sequence>
<feature type="region of interest" description="Disordered" evidence="2">
    <location>
        <begin position="839"/>
        <end position="903"/>
    </location>
</feature>
<dbReference type="AlphaFoldDB" id="A0AAD2D1D9"/>
<feature type="compositionally biased region" description="Polar residues" evidence="2">
    <location>
        <begin position="75"/>
        <end position="94"/>
    </location>
</feature>